<accession>A0ABY8WRQ5</accession>
<evidence type="ECO:0000313" key="1">
    <source>
        <dbReference type="EMBL" id="WIN00148.1"/>
    </source>
</evidence>
<dbReference type="Proteomes" id="UP001240150">
    <property type="component" value="Chromosome"/>
</dbReference>
<reference evidence="1 2" key="1">
    <citation type="submission" date="2023-06" db="EMBL/GenBank/DDBJ databases">
        <authorList>
            <person name="Yushchuk O."/>
            <person name="Binda E."/>
            <person name="Ruckert-Reed C."/>
            <person name="Fedorenko V."/>
            <person name="Kalinowski J."/>
            <person name="Marinelli F."/>
        </authorList>
    </citation>
    <scope>NUCLEOTIDE SEQUENCE [LARGE SCALE GENOMIC DNA]</scope>
    <source>
        <strain evidence="1 2">NRRL 3884</strain>
    </source>
</reference>
<proteinExistence type="predicted"/>
<dbReference type="RefSeq" id="WP_284921631.1">
    <property type="nucleotide sequence ID" value="NZ_CP126980.1"/>
</dbReference>
<evidence type="ECO:0000313" key="2">
    <source>
        <dbReference type="Proteomes" id="UP001240150"/>
    </source>
</evidence>
<name>A0ABY8WRQ5_9ACTN</name>
<sequence length="232" mass="25440">MKMQTVNSILGTIEPHAGLPAEKLAPVTAKDLNAANLQATRGRLAIVAMEHSELRPHIAELTRSAKQWSQTRHDRTMASNRVGMIAGREFAMREFGIAKDDLRRDVLAEPKPGELDIWGLGRDRAGHPTLVVVEAKGGSAGTEGREHLQQGSGPYLERVMQLDPNFQTFLHDNPTIAAQIRSGAIKVEYYLVSQGHADAAGNVPDAKVSRFVFNTGHPRNLFDPRNIDAPSR</sequence>
<dbReference type="EMBL" id="CP126980">
    <property type="protein sequence ID" value="WIN00148.1"/>
    <property type="molecule type" value="Genomic_DNA"/>
</dbReference>
<keyword evidence="2" id="KW-1185">Reference proteome</keyword>
<organism evidence="1 2">
    <name type="scientific">Actinoplanes oblitus</name>
    <dbReference type="NCBI Taxonomy" id="3040509"/>
    <lineage>
        <taxon>Bacteria</taxon>
        <taxon>Bacillati</taxon>
        <taxon>Actinomycetota</taxon>
        <taxon>Actinomycetes</taxon>
        <taxon>Micromonosporales</taxon>
        <taxon>Micromonosporaceae</taxon>
        <taxon>Actinoplanes</taxon>
    </lineage>
</organism>
<protein>
    <submittedName>
        <fullName evidence="1">Uncharacterized protein</fullName>
    </submittedName>
</protein>
<gene>
    <name evidence="1" type="ORF">ACTOB_003833</name>
</gene>